<evidence type="ECO:0000256" key="3">
    <source>
        <dbReference type="ARBA" id="ARBA00022692"/>
    </source>
</evidence>
<evidence type="ECO:0000313" key="16">
    <source>
        <dbReference type="Proteomes" id="UP000752171"/>
    </source>
</evidence>
<evidence type="ECO:0000256" key="13">
    <source>
        <dbReference type="SAM" id="SignalP"/>
    </source>
</evidence>
<dbReference type="AlphaFoldDB" id="A0A8T2M235"/>
<dbReference type="InterPro" id="IPR052672">
    <property type="entry name" value="Type1_Cytokine_Rcpt_Type2"/>
</dbReference>
<feature type="compositionally biased region" description="Basic and acidic residues" evidence="11">
    <location>
        <begin position="679"/>
        <end position="693"/>
    </location>
</feature>
<dbReference type="GeneID" id="103034527"/>
<evidence type="ECO:0000256" key="2">
    <source>
        <dbReference type="ARBA" id="ARBA00008921"/>
    </source>
</evidence>
<feature type="domain" description="Fibronectin type-III" evidence="14">
    <location>
        <begin position="395"/>
        <end position="488"/>
    </location>
</feature>
<dbReference type="OMA" id="KWAKECT"/>
<dbReference type="Pfam" id="PF00041">
    <property type="entry name" value="fn3"/>
    <property type="match status" value="2"/>
</dbReference>
<dbReference type="EMBL" id="JAICCE010000005">
    <property type="protein sequence ID" value="KAG9277274.1"/>
    <property type="molecule type" value="Genomic_DNA"/>
</dbReference>
<keyword evidence="10" id="KW-0325">Glycoprotein</keyword>
<keyword evidence="7 12" id="KW-0472">Membrane</keyword>
<evidence type="ECO:0000256" key="7">
    <source>
        <dbReference type="ARBA" id="ARBA00023136"/>
    </source>
</evidence>
<evidence type="ECO:0000256" key="9">
    <source>
        <dbReference type="ARBA" id="ARBA00023170"/>
    </source>
</evidence>
<dbReference type="PANTHER" id="PTHR48423">
    <property type="entry name" value="INTERLEUKIN-27 RECEPTOR SUBUNIT ALPHA"/>
    <property type="match status" value="1"/>
</dbReference>
<accession>A0A8T2M235</accession>
<evidence type="ECO:0000256" key="5">
    <source>
        <dbReference type="ARBA" id="ARBA00022737"/>
    </source>
</evidence>
<feature type="region of interest" description="Disordered" evidence="11">
    <location>
        <begin position="662"/>
        <end position="694"/>
    </location>
</feature>
<keyword evidence="8" id="KW-1015">Disulfide bond</keyword>
<dbReference type="CTD" id="3595"/>
<feature type="signal peptide" evidence="13">
    <location>
        <begin position="1"/>
        <end position="39"/>
    </location>
</feature>
<comment type="subcellular location">
    <subcellularLocation>
        <location evidence="1">Membrane</location>
        <topology evidence="1">Single-pass type I membrane protein</topology>
    </subcellularLocation>
</comment>
<organism evidence="15 16">
    <name type="scientific">Astyanax mexicanus</name>
    <name type="common">Blind cave fish</name>
    <name type="synonym">Astyanax fasciatus mexicanus</name>
    <dbReference type="NCBI Taxonomy" id="7994"/>
    <lineage>
        <taxon>Eukaryota</taxon>
        <taxon>Metazoa</taxon>
        <taxon>Chordata</taxon>
        <taxon>Craniata</taxon>
        <taxon>Vertebrata</taxon>
        <taxon>Euteleostomi</taxon>
        <taxon>Actinopterygii</taxon>
        <taxon>Neopterygii</taxon>
        <taxon>Teleostei</taxon>
        <taxon>Ostariophysi</taxon>
        <taxon>Characiformes</taxon>
        <taxon>Characoidei</taxon>
        <taxon>Acestrorhamphidae</taxon>
        <taxon>Acestrorhamphinae</taxon>
        <taxon>Astyanax</taxon>
    </lineage>
</organism>
<evidence type="ECO:0000256" key="6">
    <source>
        <dbReference type="ARBA" id="ARBA00022989"/>
    </source>
</evidence>
<dbReference type="Gene3D" id="2.60.40.10">
    <property type="entry name" value="Immunoglobulins"/>
    <property type="match status" value="5"/>
</dbReference>
<dbReference type="InterPro" id="IPR003961">
    <property type="entry name" value="FN3_dom"/>
</dbReference>
<evidence type="ECO:0000313" key="15">
    <source>
        <dbReference type="EMBL" id="KAG9277274.1"/>
    </source>
</evidence>
<dbReference type="InterPro" id="IPR003529">
    <property type="entry name" value="Hematopoietin_rcpt_Gp130_CS"/>
</dbReference>
<dbReference type="GO" id="GO:0004896">
    <property type="term" value="F:cytokine receptor activity"/>
    <property type="evidence" value="ECO:0007669"/>
    <property type="project" value="InterPro"/>
</dbReference>
<feature type="domain" description="Fibronectin type-III" evidence="14">
    <location>
        <begin position="214"/>
        <end position="307"/>
    </location>
</feature>
<evidence type="ECO:0000259" key="14">
    <source>
        <dbReference type="PROSITE" id="PS50853"/>
    </source>
</evidence>
<reference evidence="15 16" key="1">
    <citation type="submission" date="2021-07" db="EMBL/GenBank/DDBJ databases">
        <authorList>
            <person name="Imarazene B."/>
            <person name="Zahm M."/>
            <person name="Klopp C."/>
            <person name="Cabau C."/>
            <person name="Beille S."/>
            <person name="Jouanno E."/>
            <person name="Castinel A."/>
            <person name="Lluch J."/>
            <person name="Gil L."/>
            <person name="Kuchtly C."/>
            <person name="Lopez Roques C."/>
            <person name="Donnadieu C."/>
            <person name="Parrinello H."/>
            <person name="Journot L."/>
            <person name="Du K."/>
            <person name="Schartl M."/>
            <person name="Retaux S."/>
            <person name="Guiguen Y."/>
        </authorList>
    </citation>
    <scope>NUCLEOTIDE SEQUENCE [LARGE SCALE GENOMIC DNA]</scope>
    <source>
        <strain evidence="15">Pach_M1</strain>
        <tissue evidence="15">Testis</tissue>
    </source>
</reference>
<comment type="similarity">
    <text evidence="2">Belongs to the type I cytokine receptor family. Type 2 subfamily.</text>
</comment>
<name>A0A8T2M235_ASTMX</name>
<feature type="compositionally biased region" description="Acidic residues" evidence="11">
    <location>
        <begin position="665"/>
        <end position="674"/>
    </location>
</feature>
<evidence type="ECO:0000256" key="12">
    <source>
        <dbReference type="SAM" id="Phobius"/>
    </source>
</evidence>
<keyword evidence="4 13" id="KW-0732">Signal</keyword>
<comment type="caution">
    <text evidence="15">The sequence shown here is derived from an EMBL/GenBank/DDBJ whole genome shotgun (WGS) entry which is preliminary data.</text>
</comment>
<evidence type="ECO:0000256" key="8">
    <source>
        <dbReference type="ARBA" id="ARBA00023157"/>
    </source>
</evidence>
<dbReference type="PROSITE" id="PS50853">
    <property type="entry name" value="FN3"/>
    <property type="match status" value="3"/>
</dbReference>
<gene>
    <name evidence="15" type="primary">IL12RB2</name>
    <name evidence="15" type="ORF">AMEX_G7270</name>
</gene>
<dbReference type="PROSITE" id="PS01353">
    <property type="entry name" value="HEMATOPO_REC_L_F2"/>
    <property type="match status" value="1"/>
</dbReference>
<dbReference type="SUPFAM" id="SSF49265">
    <property type="entry name" value="Fibronectin type III"/>
    <property type="match status" value="4"/>
</dbReference>
<keyword evidence="9 15" id="KW-0675">Receptor</keyword>
<feature type="chain" id="PRO_5035893684" evidence="13">
    <location>
        <begin position="40"/>
        <end position="812"/>
    </location>
</feature>
<feature type="transmembrane region" description="Helical" evidence="12">
    <location>
        <begin position="593"/>
        <end position="616"/>
    </location>
</feature>
<keyword evidence="6 12" id="KW-1133">Transmembrane helix</keyword>
<evidence type="ECO:0000256" key="10">
    <source>
        <dbReference type="ARBA" id="ARBA00023180"/>
    </source>
</evidence>
<dbReference type="GO" id="GO:0005886">
    <property type="term" value="C:plasma membrane"/>
    <property type="evidence" value="ECO:0007669"/>
    <property type="project" value="UniProtKB-ARBA"/>
</dbReference>
<dbReference type="CDD" id="cd00063">
    <property type="entry name" value="FN3"/>
    <property type="match status" value="3"/>
</dbReference>
<dbReference type="InterPro" id="IPR013783">
    <property type="entry name" value="Ig-like_fold"/>
</dbReference>
<feature type="domain" description="Fibronectin type-III" evidence="14">
    <location>
        <begin position="490"/>
        <end position="585"/>
    </location>
</feature>
<dbReference type="OrthoDB" id="10005435at2759"/>
<dbReference type="SMART" id="SM00060">
    <property type="entry name" value="FN3"/>
    <property type="match status" value="3"/>
</dbReference>
<evidence type="ECO:0000256" key="1">
    <source>
        <dbReference type="ARBA" id="ARBA00004479"/>
    </source>
</evidence>
<keyword evidence="5" id="KW-0677">Repeat</keyword>
<keyword evidence="3 12" id="KW-0812">Transmembrane</keyword>
<dbReference type="Proteomes" id="UP000752171">
    <property type="component" value="Unassembled WGS sequence"/>
</dbReference>
<proteinExistence type="inferred from homology"/>
<dbReference type="KEGG" id="amex:103034527"/>
<dbReference type="PANTHER" id="PTHR48423:SF1">
    <property type="entry name" value="INTERLEUKIN-27 RECEPTOR SUBUNIT ALPHA"/>
    <property type="match status" value="1"/>
</dbReference>
<sequence>MLEAQLLLEKVGSMPLKCSIWSNFIFLLVLATATPANRAGQDDKICTIHSSKEVLMGSSFQIYCVFKNECNKIIYRDNVPLPYNSSNLTAVMNIVKLTQATTFTCRCKDRPEPCGMDITPGYPPQAPQNLSCVQEGELGKVNCTWKTGLETHIQTTSHLWVQGDPPVNYTSKTASTLFAVPSTQTKLTVRATAINSLGSATSAALTFMLNDIVKPLKPNIVKVKCNSRDCQLYTDKRQNIHLVDIRYKTDQESWNSASFNHANSSTYSNITSLTPYSLYTFQVRWKLGPSRGLWSEWSEAKEMTDEEAPAVMVDAWYFGDSKNTHLLWKELSKSEASGKILGYNVTVVDERKKISSTFIKHPCRNYSVRCSICTVSIFAKNSKGHSPTRRIQLQPIGSLRYTVSHQILNDSSIALSWQRPNNAPEEYLVEWYPVERKEQLQWIRVERHLHTTNITGLQPAKCYDVAVVYLFSSGTRKVVFSGLSTRQSVPQQGPECDATVKNYSVEVKWEDIPLERRGGCLTNYTIYLRDSGDKIKRYSIGKPSEKKFTISDLSPGQQYKLWVTAWTKAGEGPKGRERNIATPPEMMSAEKPMALVVSVGGVVFLACLFFLCICHFSSVHRRFSRCCHCLMPSIVPDPANSKWAKECASEKGEMKLQLYLSDSSMSEEEPDTVEVQELPQEKFKQENIPKDGTYHSVSNLSVQEQELEQEQEQKHHIPSSLYQATTTSSYLKSLSHESGSSDTTQASRGTDMTVDYISSHGVLSGDEDEEEVDDENFFPCPTSPFLSPLMSIGGKLTLDTVKIDCSDFLDFT</sequence>
<protein>
    <submittedName>
        <fullName evidence="15">Interleukin-12 receptor subunit beta-2</fullName>
    </submittedName>
</protein>
<evidence type="ECO:0000256" key="11">
    <source>
        <dbReference type="SAM" id="MobiDB-lite"/>
    </source>
</evidence>
<dbReference type="InterPro" id="IPR036116">
    <property type="entry name" value="FN3_sf"/>
</dbReference>
<evidence type="ECO:0000256" key="4">
    <source>
        <dbReference type="ARBA" id="ARBA00022729"/>
    </source>
</evidence>